<dbReference type="CDD" id="cd00090">
    <property type="entry name" value="HTH_ARSR"/>
    <property type="match status" value="1"/>
</dbReference>
<dbReference type="InterPro" id="IPR036390">
    <property type="entry name" value="WH_DNA-bd_sf"/>
</dbReference>
<reference evidence="1 2" key="1">
    <citation type="submission" date="2021-05" db="EMBL/GenBank/DDBJ databases">
        <title>Direct Submission.</title>
        <authorList>
            <person name="Li K."/>
            <person name="Gao J."/>
        </authorList>
    </citation>
    <scope>NUCLEOTIDE SEQUENCE [LARGE SCALE GENOMIC DNA]</scope>
    <source>
        <strain evidence="1 2">Mg02</strain>
    </source>
</reference>
<evidence type="ECO:0000313" key="2">
    <source>
        <dbReference type="Proteomes" id="UP000676079"/>
    </source>
</evidence>
<name>A0ABX8BM07_9ACTN</name>
<evidence type="ECO:0000313" key="1">
    <source>
        <dbReference type="EMBL" id="QUX23206.1"/>
    </source>
</evidence>
<proteinExistence type="predicted"/>
<dbReference type="RefSeq" id="WP_220564430.1">
    <property type="nucleotide sequence ID" value="NZ_CP074133.1"/>
</dbReference>
<dbReference type="Gene3D" id="1.10.10.10">
    <property type="entry name" value="Winged helix-like DNA-binding domain superfamily/Winged helix DNA-binding domain"/>
    <property type="match status" value="1"/>
</dbReference>
<keyword evidence="2" id="KW-1185">Reference proteome</keyword>
<gene>
    <name evidence="1" type="ORF">KGD84_02035</name>
</gene>
<dbReference type="InterPro" id="IPR036388">
    <property type="entry name" value="WH-like_DNA-bd_sf"/>
</dbReference>
<organism evidence="1 2">
    <name type="scientific">Nocardiopsis changdeensis</name>
    <dbReference type="NCBI Taxonomy" id="2831969"/>
    <lineage>
        <taxon>Bacteria</taxon>
        <taxon>Bacillati</taxon>
        <taxon>Actinomycetota</taxon>
        <taxon>Actinomycetes</taxon>
        <taxon>Streptosporangiales</taxon>
        <taxon>Nocardiopsidaceae</taxon>
        <taxon>Nocardiopsis</taxon>
    </lineage>
</organism>
<accession>A0ABX8BM07</accession>
<dbReference type="SUPFAM" id="SSF46785">
    <property type="entry name" value="Winged helix' DNA-binding domain"/>
    <property type="match status" value="1"/>
</dbReference>
<sequence length="221" mass="23743">MDDSSIDAAGALADPLRRRLYEFVVESGGEVGRAEAAQALGIQRTLAAHHLDRLAEAGLLETAHRRLNGREGPGAGRPAKLYRRADRELSVHLPPRDYGLAARVLAEAVERHGAEEALHAAAREEGRRIARGSAAESLEGLLRERGYEPEEVPGGEPGESCLRLRNCPFHALARDFPPLACGLNLELLRGVLEAAGEDGGRARLDPAAGRCCVVISKNKKD</sequence>
<dbReference type="Proteomes" id="UP000676079">
    <property type="component" value="Chromosome"/>
</dbReference>
<dbReference type="Pfam" id="PF12840">
    <property type="entry name" value="HTH_20"/>
    <property type="match status" value="1"/>
</dbReference>
<dbReference type="InterPro" id="IPR011991">
    <property type="entry name" value="ArsR-like_HTH"/>
</dbReference>
<protein>
    <submittedName>
        <fullName evidence="1">Helix-turn-helix domain-containing protein</fullName>
    </submittedName>
</protein>
<dbReference type="EMBL" id="CP074133">
    <property type="protein sequence ID" value="QUX23206.1"/>
    <property type="molecule type" value="Genomic_DNA"/>
</dbReference>